<dbReference type="EMBL" id="FOVM01000007">
    <property type="protein sequence ID" value="SFN90337.1"/>
    <property type="molecule type" value="Genomic_DNA"/>
</dbReference>
<dbReference type="Proteomes" id="UP000198867">
    <property type="component" value="Unassembled WGS sequence"/>
</dbReference>
<dbReference type="OrthoDB" id="7757946at2"/>
<evidence type="ECO:0000256" key="1">
    <source>
        <dbReference type="SAM" id="MobiDB-lite"/>
    </source>
</evidence>
<dbReference type="STRING" id="995034.SAMN05216219_2562"/>
<gene>
    <name evidence="2" type="ORF">SAMN05216219_2562</name>
</gene>
<evidence type="ECO:0000313" key="2">
    <source>
        <dbReference type="EMBL" id="SFN90337.1"/>
    </source>
</evidence>
<reference evidence="3" key="1">
    <citation type="submission" date="2016-10" db="EMBL/GenBank/DDBJ databases">
        <authorList>
            <person name="Varghese N."/>
            <person name="Submissions S."/>
        </authorList>
    </citation>
    <scope>NUCLEOTIDE SEQUENCE [LARGE SCALE GENOMIC DNA]</scope>
    <source>
        <strain evidence="3">CGMCC 1.11101</strain>
    </source>
</reference>
<feature type="region of interest" description="Disordered" evidence="1">
    <location>
        <begin position="218"/>
        <end position="246"/>
    </location>
</feature>
<sequence length="319" mass="34716">MPVRSLQRSSRRTSPQNRLANERFFYPNAASTAWWWWWSSYNTALSAVRQPLLSVARDPRLALLAPPGSRSVRTVAERFGADESEAQQRRGFVSLGGEGRQVTVGDDGEVTAILASPNTQNRSPISRRAAISVAEGALRRYGLDSDADFLLDRVVDIQEGGGSEKGDGSAEGPFTTGKLVQYRQKINGLPVITPGSGAVQVTLDNDGTVTQVRANTREVQELSDQPRAFTPEPSPSGDKSTTNEVRDPDSALAQAFSERLRNSLLRGPAPIGFTTVPGTYEIGYDIRGSEAILIAQRAVQVDFDGGYSKRYWVKAPLFA</sequence>
<dbReference type="AlphaFoldDB" id="A0A1I5CTT6"/>
<accession>A0A1I5CTT6</accession>
<dbReference type="RefSeq" id="WP_143095075.1">
    <property type="nucleotide sequence ID" value="NZ_FOVM01000007.1"/>
</dbReference>
<protein>
    <submittedName>
        <fullName evidence="2">Uncharacterized protein</fullName>
    </submittedName>
</protein>
<organism evidence="2 3">
    <name type="scientific">Mycetocola miduiensis</name>
    <dbReference type="NCBI Taxonomy" id="995034"/>
    <lineage>
        <taxon>Bacteria</taxon>
        <taxon>Bacillati</taxon>
        <taxon>Actinomycetota</taxon>
        <taxon>Actinomycetes</taxon>
        <taxon>Micrococcales</taxon>
        <taxon>Microbacteriaceae</taxon>
        <taxon>Mycetocola</taxon>
    </lineage>
</organism>
<evidence type="ECO:0000313" key="3">
    <source>
        <dbReference type="Proteomes" id="UP000198867"/>
    </source>
</evidence>
<keyword evidence="3" id="KW-1185">Reference proteome</keyword>
<name>A0A1I5CTT6_9MICO</name>
<proteinExistence type="predicted"/>